<comment type="similarity">
    <text evidence="2">Belongs to the major facilitator superfamily. Monocarboxylate porter (TC 2.A.1.13) family.</text>
</comment>
<feature type="transmembrane region" description="Helical" evidence="7">
    <location>
        <begin position="57"/>
        <end position="79"/>
    </location>
</feature>
<evidence type="ECO:0000256" key="4">
    <source>
        <dbReference type="ARBA" id="ARBA00022692"/>
    </source>
</evidence>
<evidence type="ECO:0000256" key="5">
    <source>
        <dbReference type="ARBA" id="ARBA00022989"/>
    </source>
</evidence>
<evidence type="ECO:0000256" key="6">
    <source>
        <dbReference type="ARBA" id="ARBA00023136"/>
    </source>
</evidence>
<name>A0AA38RNG8_9PEZI</name>
<comment type="subcellular location">
    <subcellularLocation>
        <location evidence="1">Membrane</location>
        <topology evidence="1">Multi-pass membrane protein</topology>
    </subcellularLocation>
</comment>
<dbReference type="AlphaFoldDB" id="A0AA38RNG8"/>
<feature type="transmembrane region" description="Helical" evidence="7">
    <location>
        <begin position="218"/>
        <end position="242"/>
    </location>
</feature>
<comment type="caution">
    <text evidence="9">The sequence shown here is derived from an EMBL/GenBank/DDBJ whole genome shotgun (WGS) entry which is preliminary data.</text>
</comment>
<dbReference type="Pfam" id="PF07690">
    <property type="entry name" value="MFS_1"/>
    <property type="match status" value="1"/>
</dbReference>
<evidence type="ECO:0000256" key="2">
    <source>
        <dbReference type="ARBA" id="ARBA00006727"/>
    </source>
</evidence>
<proteinExistence type="inferred from homology"/>
<dbReference type="SUPFAM" id="SSF103473">
    <property type="entry name" value="MFS general substrate transporter"/>
    <property type="match status" value="1"/>
</dbReference>
<evidence type="ECO:0000313" key="10">
    <source>
        <dbReference type="Proteomes" id="UP001174694"/>
    </source>
</evidence>
<evidence type="ECO:0000259" key="8">
    <source>
        <dbReference type="PROSITE" id="PS50850"/>
    </source>
</evidence>
<protein>
    <submittedName>
        <fullName evidence="9">MFS general substrate transporter</fullName>
    </submittedName>
</protein>
<dbReference type="InterPro" id="IPR050327">
    <property type="entry name" value="Proton-linked_MCT"/>
</dbReference>
<dbReference type="Gene3D" id="1.20.1250.20">
    <property type="entry name" value="MFS general substrate transporter like domains"/>
    <property type="match status" value="2"/>
</dbReference>
<feature type="transmembrane region" description="Helical" evidence="7">
    <location>
        <begin position="130"/>
        <end position="148"/>
    </location>
</feature>
<dbReference type="InterPro" id="IPR020846">
    <property type="entry name" value="MFS_dom"/>
</dbReference>
<feature type="transmembrane region" description="Helical" evidence="7">
    <location>
        <begin position="328"/>
        <end position="347"/>
    </location>
</feature>
<feature type="transmembrane region" description="Helical" evidence="7">
    <location>
        <begin position="416"/>
        <end position="436"/>
    </location>
</feature>
<dbReference type="InterPro" id="IPR036259">
    <property type="entry name" value="MFS_trans_sf"/>
</dbReference>
<dbReference type="Proteomes" id="UP001174694">
    <property type="component" value="Unassembled WGS sequence"/>
</dbReference>
<dbReference type="PANTHER" id="PTHR11360">
    <property type="entry name" value="MONOCARBOXYLATE TRANSPORTER"/>
    <property type="match status" value="1"/>
</dbReference>
<sequence length="450" mass="48411">MAAPIRVSGPGDNVDFPMSSGTDSDTVFGIGLKDLEKRDTQRITPPSWESDIPDGGLAAWLCVLGAWCTSICSFGWLNSVGTFQQYYESEPLREYSSSTISWIPSLQIFFMMAMGPIVGKSFDRHGPRALLLVGSFLHVFGLMMASISTEYYQFMLSQGVCSAIGVAAIFQPAINCINGWFNRKRGIAFGIVATGSSIGGVIFPIVVSRLINSVGYGWAMRISAFLILALLAIANFTVRSRLPPRPTNISSKQMSQPFHERGFLFLLFGMFFLTFGIYVPITYLAVDAYEHGMSPSLAQYLVAILNAASLFGRLLAGFTSDKVGKYNTFAISCYLTGVSVLALWIPGTSNGATVAFAILFGFFSGAYVSLIAALVAHISPLPEIGFRTGLVFLFASLPGLTTDPIAGAIIDHTGSWVGLKVFAGGLCLVGTTFIVATRVSHVGWNLTAVF</sequence>
<keyword evidence="4 7" id="KW-0812">Transmembrane</keyword>
<accession>A0AA38RNG8</accession>
<dbReference type="PROSITE" id="PS50850">
    <property type="entry name" value="MFS"/>
    <property type="match status" value="1"/>
</dbReference>
<dbReference type="GO" id="GO:0016020">
    <property type="term" value="C:membrane"/>
    <property type="evidence" value="ECO:0007669"/>
    <property type="project" value="UniProtKB-SubCell"/>
</dbReference>
<organism evidence="9 10">
    <name type="scientific">Pleurostoma richardsiae</name>
    <dbReference type="NCBI Taxonomy" id="41990"/>
    <lineage>
        <taxon>Eukaryota</taxon>
        <taxon>Fungi</taxon>
        <taxon>Dikarya</taxon>
        <taxon>Ascomycota</taxon>
        <taxon>Pezizomycotina</taxon>
        <taxon>Sordariomycetes</taxon>
        <taxon>Sordariomycetidae</taxon>
        <taxon>Calosphaeriales</taxon>
        <taxon>Pleurostomataceae</taxon>
        <taxon>Pleurostoma</taxon>
    </lineage>
</organism>
<evidence type="ECO:0000256" key="3">
    <source>
        <dbReference type="ARBA" id="ARBA00022448"/>
    </source>
</evidence>
<evidence type="ECO:0000256" key="1">
    <source>
        <dbReference type="ARBA" id="ARBA00004141"/>
    </source>
</evidence>
<evidence type="ECO:0000313" key="9">
    <source>
        <dbReference type="EMBL" id="KAJ9142398.1"/>
    </source>
</evidence>
<dbReference type="CDD" id="cd17352">
    <property type="entry name" value="MFS_MCT_SLC16"/>
    <property type="match status" value="1"/>
</dbReference>
<evidence type="ECO:0000256" key="7">
    <source>
        <dbReference type="SAM" id="Phobius"/>
    </source>
</evidence>
<feature type="domain" description="Major facilitator superfamily (MFS) profile" evidence="8">
    <location>
        <begin position="58"/>
        <end position="450"/>
    </location>
</feature>
<dbReference type="EMBL" id="JANBVO010000022">
    <property type="protein sequence ID" value="KAJ9142398.1"/>
    <property type="molecule type" value="Genomic_DNA"/>
</dbReference>
<feature type="transmembrane region" description="Helical" evidence="7">
    <location>
        <begin position="263"/>
        <end position="285"/>
    </location>
</feature>
<feature type="transmembrane region" description="Helical" evidence="7">
    <location>
        <begin position="154"/>
        <end position="174"/>
    </location>
</feature>
<feature type="transmembrane region" description="Helical" evidence="7">
    <location>
        <begin position="390"/>
        <end position="410"/>
    </location>
</feature>
<keyword evidence="5 7" id="KW-1133">Transmembrane helix</keyword>
<keyword evidence="3" id="KW-0813">Transport</keyword>
<reference evidence="9" key="1">
    <citation type="submission" date="2022-07" db="EMBL/GenBank/DDBJ databases">
        <title>Fungi with potential for degradation of polypropylene.</title>
        <authorList>
            <person name="Gostincar C."/>
        </authorList>
    </citation>
    <scope>NUCLEOTIDE SEQUENCE</scope>
    <source>
        <strain evidence="9">EXF-13308</strain>
    </source>
</reference>
<feature type="transmembrane region" description="Helical" evidence="7">
    <location>
        <begin position="297"/>
        <end position="316"/>
    </location>
</feature>
<dbReference type="PANTHER" id="PTHR11360:SF224">
    <property type="entry name" value="MAJOR FACILITATOR SUPERFAMILY (MFS) PROFILE DOMAIN-CONTAINING PROTEIN-RELATED"/>
    <property type="match status" value="1"/>
</dbReference>
<keyword evidence="6 7" id="KW-0472">Membrane</keyword>
<dbReference type="GO" id="GO:0022857">
    <property type="term" value="F:transmembrane transporter activity"/>
    <property type="evidence" value="ECO:0007669"/>
    <property type="project" value="InterPro"/>
</dbReference>
<keyword evidence="10" id="KW-1185">Reference proteome</keyword>
<gene>
    <name evidence="9" type="ORF">NKR23_g7133</name>
</gene>
<feature type="transmembrane region" description="Helical" evidence="7">
    <location>
        <begin position="353"/>
        <end position="378"/>
    </location>
</feature>
<dbReference type="InterPro" id="IPR011701">
    <property type="entry name" value="MFS"/>
</dbReference>
<feature type="transmembrane region" description="Helical" evidence="7">
    <location>
        <begin position="186"/>
        <end position="206"/>
    </location>
</feature>